<keyword evidence="2" id="KW-1185">Reference proteome</keyword>
<feature type="non-terminal residue" evidence="1">
    <location>
        <position position="95"/>
    </location>
</feature>
<comment type="caution">
    <text evidence="1">The sequence shown here is derived from an EMBL/GenBank/DDBJ whole genome shotgun (WGS) entry which is preliminary data.</text>
</comment>
<evidence type="ECO:0000313" key="1">
    <source>
        <dbReference type="EMBL" id="CAG8782945.1"/>
    </source>
</evidence>
<evidence type="ECO:0000313" key="2">
    <source>
        <dbReference type="Proteomes" id="UP000789525"/>
    </source>
</evidence>
<sequence length="95" mass="10839">GVPVKIGRTTNKHTAPTEKNGYFDSKVLSRIHDEVWIDNGKVYIKDLKSSNGTFVNGRRISAESKESEHVELNDYDLLEFGIDINNEDRKLLFSK</sequence>
<accession>A0ACA9R962</accession>
<dbReference type="Proteomes" id="UP000789525">
    <property type="component" value="Unassembled WGS sequence"/>
</dbReference>
<protein>
    <submittedName>
        <fullName evidence="1">12066_t:CDS:1</fullName>
    </submittedName>
</protein>
<proteinExistence type="predicted"/>
<gene>
    <name evidence="1" type="ORF">ACOLOM_LOCUS14402</name>
</gene>
<feature type="non-terminal residue" evidence="1">
    <location>
        <position position="1"/>
    </location>
</feature>
<dbReference type="EMBL" id="CAJVPT010073426">
    <property type="protein sequence ID" value="CAG8782945.1"/>
    <property type="molecule type" value="Genomic_DNA"/>
</dbReference>
<reference evidence="1" key="1">
    <citation type="submission" date="2021-06" db="EMBL/GenBank/DDBJ databases">
        <authorList>
            <person name="Kallberg Y."/>
            <person name="Tangrot J."/>
            <person name="Rosling A."/>
        </authorList>
    </citation>
    <scope>NUCLEOTIDE SEQUENCE</scope>
    <source>
        <strain evidence="1">CL356</strain>
    </source>
</reference>
<organism evidence="1 2">
    <name type="scientific">Acaulospora colombiana</name>
    <dbReference type="NCBI Taxonomy" id="27376"/>
    <lineage>
        <taxon>Eukaryota</taxon>
        <taxon>Fungi</taxon>
        <taxon>Fungi incertae sedis</taxon>
        <taxon>Mucoromycota</taxon>
        <taxon>Glomeromycotina</taxon>
        <taxon>Glomeromycetes</taxon>
        <taxon>Diversisporales</taxon>
        <taxon>Acaulosporaceae</taxon>
        <taxon>Acaulospora</taxon>
    </lineage>
</organism>
<name>A0ACA9R962_9GLOM</name>